<dbReference type="InterPro" id="IPR032466">
    <property type="entry name" value="Metal_Hydrolase"/>
</dbReference>
<dbReference type="RefSeq" id="WP_123930498.1">
    <property type="nucleotide sequence ID" value="NZ_RKRE01000003.1"/>
</dbReference>
<evidence type="ECO:0000256" key="3">
    <source>
        <dbReference type="PIRSR" id="PIRSR005902-1"/>
    </source>
</evidence>
<gene>
    <name evidence="4" type="ORF">EDD75_1527</name>
</gene>
<dbReference type="AlphaFoldDB" id="A0A3N5AC46"/>
<feature type="binding site" evidence="3">
    <location>
        <position position="131"/>
    </location>
    <ligand>
        <name>a divalent metal cation</name>
        <dbReference type="ChEBI" id="CHEBI:60240"/>
        <label>2</label>
    </ligand>
</feature>
<feature type="binding site" evidence="3">
    <location>
        <position position="155"/>
    </location>
    <ligand>
        <name>a divalent metal cation</name>
        <dbReference type="ChEBI" id="CHEBI:60240"/>
        <label>2</label>
    </ligand>
</feature>
<dbReference type="NCBIfam" id="TIGR00010">
    <property type="entry name" value="YchF/TatD family DNA exonuclease"/>
    <property type="match status" value="1"/>
</dbReference>
<dbReference type="Proteomes" id="UP000282654">
    <property type="component" value="Unassembled WGS sequence"/>
</dbReference>
<dbReference type="SUPFAM" id="SSF51556">
    <property type="entry name" value="Metallo-dependent hydrolases"/>
    <property type="match status" value="1"/>
</dbReference>
<dbReference type="InterPro" id="IPR018228">
    <property type="entry name" value="DNase_TatD-rel_CS"/>
</dbReference>
<feature type="binding site" evidence="3">
    <location>
        <position position="11"/>
    </location>
    <ligand>
        <name>a divalent metal cation</name>
        <dbReference type="ChEBI" id="CHEBI:60240"/>
        <label>1</label>
    </ligand>
</feature>
<comment type="caution">
    <text evidence="4">The sequence shown here is derived from an EMBL/GenBank/DDBJ whole genome shotgun (WGS) entry which is preliminary data.</text>
</comment>
<dbReference type="GO" id="GO:0005829">
    <property type="term" value="C:cytosol"/>
    <property type="evidence" value="ECO:0007669"/>
    <property type="project" value="TreeGrafter"/>
</dbReference>
<reference evidence="4 5" key="1">
    <citation type="submission" date="2018-11" db="EMBL/GenBank/DDBJ databases">
        <title>Genomic Encyclopedia of Type Strains, Phase IV (KMG-IV): sequencing the most valuable type-strain genomes for metagenomic binning, comparative biology and taxonomic classification.</title>
        <authorList>
            <person name="Goeker M."/>
        </authorList>
    </citation>
    <scope>NUCLEOTIDE SEQUENCE [LARGE SCALE GENOMIC DNA]</scope>
    <source>
        <strain evidence="4 5">DSM 102936</strain>
    </source>
</reference>
<proteinExistence type="predicted"/>
<keyword evidence="2" id="KW-0378">Hydrolase</keyword>
<dbReference type="InterPro" id="IPR001130">
    <property type="entry name" value="TatD-like"/>
</dbReference>
<dbReference type="PANTHER" id="PTHR46124:SF2">
    <property type="entry name" value="D-AMINOACYL-TRNA DEACYLASE"/>
    <property type="match status" value="1"/>
</dbReference>
<evidence type="ECO:0000313" key="4">
    <source>
        <dbReference type="EMBL" id="RPF42426.1"/>
    </source>
</evidence>
<dbReference type="OrthoDB" id="9810005at2"/>
<accession>A0A3N5AC46</accession>
<dbReference type="Pfam" id="PF01026">
    <property type="entry name" value="TatD_DNase"/>
    <property type="match status" value="1"/>
</dbReference>
<feature type="binding site" evidence="3">
    <location>
        <position position="9"/>
    </location>
    <ligand>
        <name>a divalent metal cation</name>
        <dbReference type="ChEBI" id="CHEBI:60240"/>
        <label>1</label>
    </ligand>
</feature>
<organism evidence="4 5">
    <name type="scientific">Thermodesulfitimonas autotrophica</name>
    <dbReference type="NCBI Taxonomy" id="1894989"/>
    <lineage>
        <taxon>Bacteria</taxon>
        <taxon>Bacillati</taxon>
        <taxon>Bacillota</taxon>
        <taxon>Clostridia</taxon>
        <taxon>Thermoanaerobacterales</taxon>
        <taxon>Thermoanaerobacteraceae</taxon>
        <taxon>Thermodesulfitimonas</taxon>
    </lineage>
</organism>
<keyword evidence="1 3" id="KW-0479">Metal-binding</keyword>
<dbReference type="PANTHER" id="PTHR46124">
    <property type="entry name" value="D-AMINOACYL-TRNA DEACYLASE"/>
    <property type="match status" value="1"/>
</dbReference>
<evidence type="ECO:0000256" key="2">
    <source>
        <dbReference type="ARBA" id="ARBA00022801"/>
    </source>
</evidence>
<feature type="binding site" evidence="3">
    <location>
        <position position="95"/>
    </location>
    <ligand>
        <name>a divalent metal cation</name>
        <dbReference type="ChEBI" id="CHEBI:60240"/>
        <label>1</label>
    </ligand>
</feature>
<evidence type="ECO:0000256" key="1">
    <source>
        <dbReference type="ARBA" id="ARBA00022723"/>
    </source>
</evidence>
<feature type="binding site" evidence="3">
    <location>
        <position position="205"/>
    </location>
    <ligand>
        <name>a divalent metal cation</name>
        <dbReference type="ChEBI" id="CHEBI:60240"/>
        <label>1</label>
    </ligand>
</feature>
<dbReference type="InterPro" id="IPR015991">
    <property type="entry name" value="TatD/YcfH-like"/>
</dbReference>
<keyword evidence="5" id="KW-1185">Reference proteome</keyword>
<dbReference type="GO" id="GO:0004536">
    <property type="term" value="F:DNA nuclease activity"/>
    <property type="evidence" value="ECO:0007669"/>
    <property type="project" value="InterPro"/>
</dbReference>
<dbReference type="EMBL" id="RKRE01000003">
    <property type="protein sequence ID" value="RPF42426.1"/>
    <property type="molecule type" value="Genomic_DNA"/>
</dbReference>
<dbReference type="CDD" id="cd01310">
    <property type="entry name" value="TatD_DNAse"/>
    <property type="match status" value="1"/>
</dbReference>
<protein>
    <submittedName>
        <fullName evidence="4">TatD DNase family protein</fullName>
    </submittedName>
</protein>
<sequence>MAAELTDTHCHLDDERYETDRAAVVGRARAAGVTRLVTVGYDLASSRRAVELAAALPGVYAVVGVHPHDAAGVPPDYLEELRQLARAPQVVAIGEIGLDFYRDLSPRPVQREVFVAQLYLARELGLPVVIHCREALGEVYAILQREAVGLSGVMHCFSGGWEEAKRFLALGFYLSIAGPVTFAGARRPVEVVRQMPIERLLLETDAPYLTPVPHRGKRNEPAYLVHTAQKVAAIRGISLEELAAATTANAARLFGLPTF</sequence>
<dbReference type="PIRSF" id="PIRSF005902">
    <property type="entry name" value="DNase_TatD"/>
    <property type="match status" value="1"/>
</dbReference>
<dbReference type="FunFam" id="3.20.20.140:FF:000005">
    <property type="entry name" value="TatD family hydrolase"/>
    <property type="match status" value="1"/>
</dbReference>
<name>A0A3N5AC46_9THEO</name>
<dbReference type="Gene3D" id="3.20.20.140">
    <property type="entry name" value="Metal-dependent hydrolases"/>
    <property type="match status" value="1"/>
</dbReference>
<evidence type="ECO:0000313" key="5">
    <source>
        <dbReference type="Proteomes" id="UP000282654"/>
    </source>
</evidence>
<dbReference type="GO" id="GO:0046872">
    <property type="term" value="F:metal ion binding"/>
    <property type="evidence" value="ECO:0007669"/>
    <property type="project" value="UniProtKB-KW"/>
</dbReference>
<dbReference type="GO" id="GO:0016788">
    <property type="term" value="F:hydrolase activity, acting on ester bonds"/>
    <property type="evidence" value="ECO:0007669"/>
    <property type="project" value="InterPro"/>
</dbReference>
<dbReference type="PROSITE" id="PS01091">
    <property type="entry name" value="TATD_3"/>
    <property type="match status" value="1"/>
</dbReference>